<dbReference type="AlphaFoldDB" id="A0A1X2GEH0"/>
<organism evidence="2 3">
    <name type="scientific">Hesseltinella vesiculosa</name>
    <dbReference type="NCBI Taxonomy" id="101127"/>
    <lineage>
        <taxon>Eukaryota</taxon>
        <taxon>Fungi</taxon>
        <taxon>Fungi incertae sedis</taxon>
        <taxon>Mucoromycota</taxon>
        <taxon>Mucoromycotina</taxon>
        <taxon>Mucoromycetes</taxon>
        <taxon>Mucorales</taxon>
        <taxon>Cunninghamellaceae</taxon>
        <taxon>Hesseltinella</taxon>
    </lineage>
</organism>
<sequence length="179" mass="19906">MSTAIYATHVSSSRSPAMMLPTCKVETDMPCVKRRKKQPARSVSNHYAPPTPPQEECHPLSAITNLPSTPLISSISTHAHPAQPSSSIGDIENEMAYTKDSLATLTVMYDSLRQAYDHGKPQLRYHPTRLDAMEKELLSAYDDLELQVIHLGKHIAKLEASWMAWKSSQPIPTLSQPPF</sequence>
<reference evidence="2 3" key="1">
    <citation type="submission" date="2016-07" db="EMBL/GenBank/DDBJ databases">
        <title>Pervasive Adenine N6-methylation of Active Genes in Fungi.</title>
        <authorList>
            <consortium name="DOE Joint Genome Institute"/>
            <person name="Mondo S.J."/>
            <person name="Dannebaum R.O."/>
            <person name="Kuo R.C."/>
            <person name="Labutti K."/>
            <person name="Haridas S."/>
            <person name="Kuo A."/>
            <person name="Salamov A."/>
            <person name="Ahrendt S.R."/>
            <person name="Lipzen A."/>
            <person name="Sullivan W."/>
            <person name="Andreopoulos W.B."/>
            <person name="Clum A."/>
            <person name="Lindquist E."/>
            <person name="Daum C."/>
            <person name="Ramamoorthy G.K."/>
            <person name="Gryganskyi A."/>
            <person name="Culley D."/>
            <person name="Magnuson J.K."/>
            <person name="James T.Y."/>
            <person name="O'Malley M.A."/>
            <person name="Stajich J.E."/>
            <person name="Spatafora J.W."/>
            <person name="Visel A."/>
            <person name="Grigoriev I.V."/>
        </authorList>
    </citation>
    <scope>NUCLEOTIDE SEQUENCE [LARGE SCALE GENOMIC DNA]</scope>
    <source>
        <strain evidence="2 3">NRRL 3301</strain>
    </source>
</reference>
<accession>A0A1X2GEH0</accession>
<evidence type="ECO:0000313" key="2">
    <source>
        <dbReference type="EMBL" id="ORX51234.1"/>
    </source>
</evidence>
<evidence type="ECO:0000313" key="3">
    <source>
        <dbReference type="Proteomes" id="UP000242146"/>
    </source>
</evidence>
<evidence type="ECO:0000256" key="1">
    <source>
        <dbReference type="SAM" id="MobiDB-lite"/>
    </source>
</evidence>
<proteinExistence type="predicted"/>
<keyword evidence="3" id="KW-1185">Reference proteome</keyword>
<protein>
    <submittedName>
        <fullName evidence="2">Uncharacterized protein</fullName>
    </submittedName>
</protein>
<dbReference type="Proteomes" id="UP000242146">
    <property type="component" value="Unassembled WGS sequence"/>
</dbReference>
<comment type="caution">
    <text evidence="2">The sequence shown here is derived from an EMBL/GenBank/DDBJ whole genome shotgun (WGS) entry which is preliminary data.</text>
</comment>
<gene>
    <name evidence="2" type="ORF">DM01DRAFT_1408715</name>
</gene>
<dbReference type="OrthoDB" id="2286748at2759"/>
<dbReference type="EMBL" id="MCGT01000021">
    <property type="protein sequence ID" value="ORX51234.1"/>
    <property type="molecule type" value="Genomic_DNA"/>
</dbReference>
<name>A0A1X2GEH0_9FUNG</name>
<feature type="region of interest" description="Disordered" evidence="1">
    <location>
        <begin position="32"/>
        <end position="58"/>
    </location>
</feature>